<keyword evidence="6 14" id="KW-0479">Metal-binding</keyword>
<evidence type="ECO:0000256" key="2">
    <source>
        <dbReference type="ARBA" id="ARBA00010044"/>
    </source>
</evidence>
<dbReference type="Pfam" id="PF17862">
    <property type="entry name" value="AAA_lid_3"/>
    <property type="match status" value="1"/>
</dbReference>
<evidence type="ECO:0000256" key="7">
    <source>
        <dbReference type="ARBA" id="ARBA00022741"/>
    </source>
</evidence>
<sequence length="708" mass="76461">MPADPSDRRQVGDRLPTERTPPSDPRTPPRPPGWRVTPAPDGRGTQQRARGGGYRGPRMPGGRWGILAFVVVLLGLNWWISSRALSPGERVQVPYNPQFLQEVRDGNVREISSTGASIQGDFKRDVTYPARDDKDSVTSTKFSTEVPAFANTDALSDLLEENDVVINAKPPDSGPSLFVSILLGFGPVLLIILLFVMLSRRMAGAGGGMMSFGRSRARRAEDGDVRVTFRDVAGIDEAENELHEIVDFLKNPQKYQRLGGKIPKGVLLSGQPGTGKTLLARAVAGEAGVPFFSMSASEFVEMIVGVGASRVRDLFRQAKEAAPAIIFIDELDAIGRARGGGRGSFGGNDEREQTLNQILTEMDGFEPSTAVIVIAATNRPEILDQALLRPGRFDRRVTVAAPDRVGRLKILKVHTRSVPLADDIDLDAIASTTPGMVGADLANLVNEGALLAARRGHTTVNGADFADALEKVVLGAERKVMMSDDDRRRTAYHEAGHAVVGMLTAGADPVRKVSIIPRGQALGVTFSSPDADKYNYDERYLVGKIKVALGGRVAEEVVFGDLTTGAESDIQQLTGIARQMVGRWGMSPAIGPIAVLASEGNGMLLPGVQETSESTQRLVDEEVRRIVDGAHADVTRLLREYRANLDSLVAELLERETLDEADAYRAAGLSDRRPERRELPPGERVLRDASASNGNGLPENLERPELPS</sequence>
<keyword evidence="10 14" id="KW-0067">ATP-binding</keyword>
<comment type="similarity">
    <text evidence="15">Belongs to the AAA ATPase family.</text>
</comment>
<dbReference type="Pfam" id="PF01434">
    <property type="entry name" value="Peptidase_M41"/>
    <property type="match status" value="1"/>
</dbReference>
<feature type="transmembrane region" description="Helical" evidence="14">
    <location>
        <begin position="177"/>
        <end position="198"/>
    </location>
</feature>
<keyword evidence="12 14" id="KW-0482">Metalloprotease</keyword>
<dbReference type="SMART" id="SM00382">
    <property type="entry name" value="AAA"/>
    <property type="match status" value="1"/>
</dbReference>
<feature type="region of interest" description="Disordered" evidence="16">
    <location>
        <begin position="666"/>
        <end position="708"/>
    </location>
</feature>
<dbReference type="CDD" id="cd19501">
    <property type="entry name" value="RecA-like_FtsH"/>
    <property type="match status" value="1"/>
</dbReference>
<dbReference type="PANTHER" id="PTHR23076:SF97">
    <property type="entry name" value="ATP-DEPENDENT ZINC METALLOPROTEASE YME1L1"/>
    <property type="match status" value="1"/>
</dbReference>
<dbReference type="GO" id="GO:0008237">
    <property type="term" value="F:metallopeptidase activity"/>
    <property type="evidence" value="ECO:0007669"/>
    <property type="project" value="UniProtKB-KW"/>
</dbReference>
<evidence type="ECO:0000256" key="3">
    <source>
        <dbReference type="ARBA" id="ARBA00022475"/>
    </source>
</evidence>
<evidence type="ECO:0000256" key="8">
    <source>
        <dbReference type="ARBA" id="ARBA00022801"/>
    </source>
</evidence>
<dbReference type="InterPro" id="IPR000642">
    <property type="entry name" value="Peptidase_M41"/>
</dbReference>
<dbReference type="Gene3D" id="3.30.720.210">
    <property type="match status" value="1"/>
</dbReference>
<evidence type="ECO:0000256" key="1">
    <source>
        <dbReference type="ARBA" id="ARBA00004370"/>
    </source>
</evidence>
<keyword evidence="13 14" id="KW-0472">Membrane</keyword>
<feature type="binding site" evidence="14">
    <location>
        <position position="493"/>
    </location>
    <ligand>
        <name>Zn(2+)</name>
        <dbReference type="ChEBI" id="CHEBI:29105"/>
        <note>catalytic</note>
    </ligand>
</feature>
<accession>A0ABU4HM84</accession>
<name>A0ABU4HM84_9ACTN</name>
<dbReference type="InterPro" id="IPR003959">
    <property type="entry name" value="ATPase_AAA_core"/>
</dbReference>
<evidence type="ECO:0000256" key="13">
    <source>
        <dbReference type="ARBA" id="ARBA00023136"/>
    </source>
</evidence>
<feature type="region of interest" description="Disordered" evidence="16">
    <location>
        <begin position="1"/>
        <end position="57"/>
    </location>
</feature>
<dbReference type="InterPro" id="IPR003960">
    <property type="entry name" value="ATPase_AAA_CS"/>
</dbReference>
<dbReference type="InterPro" id="IPR027417">
    <property type="entry name" value="P-loop_NTPase"/>
</dbReference>
<feature type="compositionally biased region" description="Basic and acidic residues" evidence="16">
    <location>
        <begin position="1"/>
        <end position="17"/>
    </location>
</feature>
<keyword evidence="3 14" id="KW-1003">Cell membrane</keyword>
<feature type="binding site" evidence="14">
    <location>
        <position position="569"/>
    </location>
    <ligand>
        <name>Zn(2+)</name>
        <dbReference type="ChEBI" id="CHEBI:29105"/>
        <note>catalytic</note>
    </ligand>
</feature>
<dbReference type="RefSeq" id="WP_318595934.1">
    <property type="nucleotide sequence ID" value="NZ_JAWSTH010000007.1"/>
</dbReference>
<dbReference type="PANTHER" id="PTHR23076">
    <property type="entry name" value="METALLOPROTEASE M41 FTSH"/>
    <property type="match status" value="1"/>
</dbReference>
<keyword evidence="9 14" id="KW-0862">Zinc</keyword>
<dbReference type="InterPro" id="IPR005936">
    <property type="entry name" value="FtsH"/>
</dbReference>
<evidence type="ECO:0000256" key="15">
    <source>
        <dbReference type="RuleBase" id="RU003651"/>
    </source>
</evidence>
<evidence type="ECO:0000256" key="9">
    <source>
        <dbReference type="ARBA" id="ARBA00022833"/>
    </source>
</evidence>
<feature type="active site" evidence="14">
    <location>
        <position position="494"/>
    </location>
</feature>
<evidence type="ECO:0000256" key="14">
    <source>
        <dbReference type="HAMAP-Rule" id="MF_01458"/>
    </source>
</evidence>
<dbReference type="PROSITE" id="PS00674">
    <property type="entry name" value="AAA"/>
    <property type="match status" value="1"/>
</dbReference>
<evidence type="ECO:0000256" key="4">
    <source>
        <dbReference type="ARBA" id="ARBA00022670"/>
    </source>
</evidence>
<feature type="compositionally biased region" description="Low complexity" evidence="16">
    <location>
        <begin position="33"/>
        <end position="49"/>
    </location>
</feature>
<feature type="compositionally biased region" description="Basic and acidic residues" evidence="16">
    <location>
        <begin position="670"/>
        <end position="687"/>
    </location>
</feature>
<dbReference type="SUPFAM" id="SSF52540">
    <property type="entry name" value="P-loop containing nucleoside triphosphate hydrolases"/>
    <property type="match status" value="1"/>
</dbReference>
<evidence type="ECO:0000256" key="5">
    <source>
        <dbReference type="ARBA" id="ARBA00022692"/>
    </source>
</evidence>
<comment type="caution">
    <text evidence="18">The sequence shown here is derived from an EMBL/GenBank/DDBJ whole genome shotgun (WGS) entry which is preliminary data.</text>
</comment>
<keyword evidence="19" id="KW-1185">Reference proteome</keyword>
<comment type="subcellular location">
    <subcellularLocation>
        <location evidence="14">Cell membrane</location>
        <topology evidence="14">Multi-pass membrane protein</topology>
        <orientation evidence="14">Cytoplasmic side</orientation>
    </subcellularLocation>
    <subcellularLocation>
        <location evidence="1">Membrane</location>
    </subcellularLocation>
</comment>
<dbReference type="Proteomes" id="UP001284601">
    <property type="component" value="Unassembled WGS sequence"/>
</dbReference>
<protein>
    <recommendedName>
        <fullName evidence="14">ATP-dependent zinc metalloprotease FtsH</fullName>
        <ecNumber evidence="14">3.4.24.-</ecNumber>
    </recommendedName>
</protein>
<organism evidence="18 19">
    <name type="scientific">Conexibacter stalactiti</name>
    <dbReference type="NCBI Taxonomy" id="1940611"/>
    <lineage>
        <taxon>Bacteria</taxon>
        <taxon>Bacillati</taxon>
        <taxon>Actinomycetota</taxon>
        <taxon>Thermoleophilia</taxon>
        <taxon>Solirubrobacterales</taxon>
        <taxon>Conexibacteraceae</taxon>
        <taxon>Conexibacter</taxon>
    </lineage>
</organism>
<dbReference type="InterPro" id="IPR011546">
    <property type="entry name" value="Pept_M41_FtsH_extracell"/>
</dbReference>
<dbReference type="InterPro" id="IPR037219">
    <property type="entry name" value="Peptidase_M41-like"/>
</dbReference>
<keyword evidence="11 14" id="KW-1133">Transmembrane helix</keyword>
<dbReference type="EC" id="3.4.24.-" evidence="14"/>
<evidence type="ECO:0000256" key="11">
    <source>
        <dbReference type="ARBA" id="ARBA00022989"/>
    </source>
</evidence>
<comment type="similarity">
    <text evidence="2 14">In the C-terminal section; belongs to the peptidase M41 family.</text>
</comment>
<feature type="binding site" evidence="14">
    <location>
        <begin position="270"/>
        <end position="277"/>
    </location>
    <ligand>
        <name>ATP</name>
        <dbReference type="ChEBI" id="CHEBI:30616"/>
    </ligand>
</feature>
<keyword evidence="5 14" id="KW-0812">Transmembrane</keyword>
<dbReference type="Gene3D" id="3.40.50.300">
    <property type="entry name" value="P-loop containing nucleotide triphosphate hydrolases"/>
    <property type="match status" value="1"/>
</dbReference>
<dbReference type="InterPro" id="IPR041569">
    <property type="entry name" value="AAA_lid_3"/>
</dbReference>
<dbReference type="Gene3D" id="1.20.58.760">
    <property type="entry name" value="Peptidase M41"/>
    <property type="match status" value="1"/>
</dbReference>
<feature type="binding site" evidence="14">
    <location>
        <position position="497"/>
    </location>
    <ligand>
        <name>Zn(2+)</name>
        <dbReference type="ChEBI" id="CHEBI:29105"/>
        <note>catalytic</note>
    </ligand>
</feature>
<dbReference type="InterPro" id="IPR003593">
    <property type="entry name" value="AAA+_ATPase"/>
</dbReference>
<comment type="subunit">
    <text evidence="14">Homohexamer.</text>
</comment>
<feature type="transmembrane region" description="Helical" evidence="14">
    <location>
        <begin position="64"/>
        <end position="80"/>
    </location>
</feature>
<feature type="compositionally biased region" description="Pro residues" evidence="16">
    <location>
        <begin position="22"/>
        <end position="32"/>
    </location>
</feature>
<comment type="function">
    <text evidence="14">Acts as a processive, ATP-dependent zinc metallopeptidase for both cytoplasmic and membrane proteins. Plays a role in the quality control of integral membrane proteins.</text>
</comment>
<dbReference type="Gene3D" id="1.10.8.60">
    <property type="match status" value="1"/>
</dbReference>
<dbReference type="NCBIfam" id="TIGR01241">
    <property type="entry name" value="FtsH_fam"/>
    <property type="match status" value="1"/>
</dbReference>
<evidence type="ECO:0000256" key="12">
    <source>
        <dbReference type="ARBA" id="ARBA00023049"/>
    </source>
</evidence>
<comment type="cofactor">
    <cofactor evidence="14">
        <name>Zn(2+)</name>
        <dbReference type="ChEBI" id="CHEBI:29105"/>
    </cofactor>
    <text evidence="14">Binds 1 zinc ion per subunit.</text>
</comment>
<evidence type="ECO:0000259" key="17">
    <source>
        <dbReference type="SMART" id="SM00382"/>
    </source>
</evidence>
<dbReference type="HAMAP" id="MF_01458">
    <property type="entry name" value="FtsH"/>
    <property type="match status" value="1"/>
</dbReference>
<evidence type="ECO:0000256" key="16">
    <source>
        <dbReference type="SAM" id="MobiDB-lite"/>
    </source>
</evidence>
<comment type="similarity">
    <text evidence="14">In the central section; belongs to the AAA ATPase family.</text>
</comment>
<dbReference type="EMBL" id="JAWSTH010000007">
    <property type="protein sequence ID" value="MDW5593675.1"/>
    <property type="molecule type" value="Genomic_DNA"/>
</dbReference>
<reference evidence="19" key="1">
    <citation type="submission" date="2023-07" db="EMBL/GenBank/DDBJ databases">
        <title>Conexibacter stalactiti sp. nov., isolated from stalactites in a lava cave and emended description of the genus Conexibacter.</title>
        <authorList>
            <person name="Lee S.D."/>
        </authorList>
    </citation>
    <scope>NUCLEOTIDE SEQUENCE [LARGE SCALE GENOMIC DNA]</scope>
    <source>
        <strain evidence="19">KCTC 39840</strain>
    </source>
</reference>
<evidence type="ECO:0000256" key="6">
    <source>
        <dbReference type="ARBA" id="ARBA00022723"/>
    </source>
</evidence>
<proteinExistence type="inferred from homology"/>
<dbReference type="Pfam" id="PF00004">
    <property type="entry name" value="AAA"/>
    <property type="match status" value="1"/>
</dbReference>
<evidence type="ECO:0000313" key="18">
    <source>
        <dbReference type="EMBL" id="MDW5593675.1"/>
    </source>
</evidence>
<keyword evidence="7 14" id="KW-0547">Nucleotide-binding</keyword>
<evidence type="ECO:0000256" key="10">
    <source>
        <dbReference type="ARBA" id="ARBA00022840"/>
    </source>
</evidence>
<keyword evidence="8 14" id="KW-0378">Hydrolase</keyword>
<keyword evidence="4 14" id="KW-0645">Protease</keyword>
<dbReference type="SUPFAM" id="SSF140990">
    <property type="entry name" value="FtsH protease domain-like"/>
    <property type="match status" value="1"/>
</dbReference>
<evidence type="ECO:0000313" key="19">
    <source>
        <dbReference type="Proteomes" id="UP001284601"/>
    </source>
</evidence>
<reference evidence="18 19" key="2">
    <citation type="submission" date="2023-10" db="EMBL/GenBank/DDBJ databases">
        <authorList>
            <person name="Han X.F."/>
        </authorList>
    </citation>
    <scope>NUCLEOTIDE SEQUENCE [LARGE SCALE GENOMIC DNA]</scope>
    <source>
        <strain evidence="18 19">KCTC 39840</strain>
    </source>
</reference>
<feature type="domain" description="AAA+ ATPase" evidence="17">
    <location>
        <begin position="262"/>
        <end position="403"/>
    </location>
</feature>
<dbReference type="Pfam" id="PF06480">
    <property type="entry name" value="FtsH_ext"/>
    <property type="match status" value="1"/>
</dbReference>
<gene>
    <name evidence="14 18" type="primary">ftsH</name>
    <name evidence="18" type="ORF">R7226_04965</name>
</gene>